<reference evidence="1" key="1">
    <citation type="submission" date="2018-05" db="EMBL/GenBank/DDBJ databases">
        <authorList>
            <person name="Lanie J.A."/>
            <person name="Ng W.-L."/>
            <person name="Kazmierczak K.M."/>
            <person name="Andrzejewski T.M."/>
            <person name="Davidsen T.M."/>
            <person name="Wayne K.J."/>
            <person name="Tettelin H."/>
            <person name="Glass J.I."/>
            <person name="Rusch D."/>
            <person name="Podicherti R."/>
            <person name="Tsui H.-C.T."/>
            <person name="Winkler M.E."/>
        </authorList>
    </citation>
    <scope>NUCLEOTIDE SEQUENCE</scope>
</reference>
<evidence type="ECO:0000313" key="1">
    <source>
        <dbReference type="EMBL" id="SVB91349.1"/>
    </source>
</evidence>
<organism evidence="1">
    <name type="scientific">marine metagenome</name>
    <dbReference type="NCBI Taxonomy" id="408172"/>
    <lineage>
        <taxon>unclassified sequences</taxon>
        <taxon>metagenomes</taxon>
        <taxon>ecological metagenomes</taxon>
    </lineage>
</organism>
<evidence type="ECO:0008006" key="2">
    <source>
        <dbReference type="Google" id="ProtNLM"/>
    </source>
</evidence>
<sequence length="41" mass="4296">MIKILENKIALVTGTSHGLGKRILTVLDESGAKGLGFDSIV</sequence>
<accession>A0A382HVZ5</accession>
<feature type="non-terminal residue" evidence="1">
    <location>
        <position position="41"/>
    </location>
</feature>
<dbReference type="EMBL" id="UINC01063578">
    <property type="protein sequence ID" value="SVB91349.1"/>
    <property type="molecule type" value="Genomic_DNA"/>
</dbReference>
<dbReference type="AlphaFoldDB" id="A0A382HVZ5"/>
<proteinExistence type="predicted"/>
<protein>
    <recommendedName>
        <fullName evidence="2">Short-chain dehydrogenase/reductase SDR</fullName>
    </recommendedName>
</protein>
<name>A0A382HVZ5_9ZZZZ</name>
<gene>
    <name evidence="1" type="ORF">METZ01_LOCUS244203</name>
</gene>